<evidence type="ECO:0000313" key="3">
    <source>
        <dbReference type="Proteomes" id="UP001157960"/>
    </source>
</evidence>
<keyword evidence="3" id="KW-1185">Reference proteome</keyword>
<proteinExistence type="predicted"/>
<dbReference type="InterPro" id="IPR041657">
    <property type="entry name" value="HTH_17"/>
</dbReference>
<feature type="domain" description="Helix-turn-helix" evidence="1">
    <location>
        <begin position="41"/>
        <end position="83"/>
    </location>
</feature>
<dbReference type="Proteomes" id="UP001157960">
    <property type="component" value="Unassembled WGS sequence"/>
</dbReference>
<dbReference type="Pfam" id="PF12728">
    <property type="entry name" value="HTH_17"/>
    <property type="match status" value="1"/>
</dbReference>
<name>A0ABY1NTX9_9FLAO</name>
<protein>
    <submittedName>
        <fullName evidence="2">Helix-turn-helix domain-containing protein</fullName>
    </submittedName>
</protein>
<organism evidence="2 3">
    <name type="scientific">Chryseobacterium profundimaris</name>
    <dbReference type="NCBI Taxonomy" id="1387275"/>
    <lineage>
        <taxon>Bacteria</taxon>
        <taxon>Pseudomonadati</taxon>
        <taxon>Bacteroidota</taxon>
        <taxon>Flavobacteriia</taxon>
        <taxon>Flavobacteriales</taxon>
        <taxon>Weeksellaceae</taxon>
        <taxon>Chryseobacterium group</taxon>
        <taxon>Chryseobacterium</taxon>
    </lineage>
</organism>
<accession>A0ABY1NTX9</accession>
<dbReference type="RefSeq" id="WP_283421897.1">
    <property type="nucleotide sequence ID" value="NZ_FXTZ01000004.1"/>
</dbReference>
<dbReference type="EMBL" id="FXTZ01000004">
    <property type="protein sequence ID" value="SMP18048.1"/>
    <property type="molecule type" value="Genomic_DNA"/>
</dbReference>
<evidence type="ECO:0000313" key="2">
    <source>
        <dbReference type="EMBL" id="SMP18048.1"/>
    </source>
</evidence>
<sequence length="85" mass="9956">MNQIYLQNFTKDELIEDIRNSILSEIKVILDYNIKPPGDELLTRKETAKRLKIHLSSVGRWVKSGDLIPHYVRGKVYFKESELPI</sequence>
<comment type="caution">
    <text evidence="2">The sequence shown here is derived from an EMBL/GenBank/DDBJ whole genome shotgun (WGS) entry which is preliminary data.</text>
</comment>
<reference evidence="2 3" key="1">
    <citation type="submission" date="2017-05" db="EMBL/GenBank/DDBJ databases">
        <authorList>
            <person name="Varghese N."/>
            <person name="Submissions S."/>
        </authorList>
    </citation>
    <scope>NUCLEOTIDE SEQUENCE [LARGE SCALE GENOMIC DNA]</scope>
    <source>
        <strain evidence="2 3">DSM 28214</strain>
    </source>
</reference>
<evidence type="ECO:0000259" key="1">
    <source>
        <dbReference type="Pfam" id="PF12728"/>
    </source>
</evidence>
<gene>
    <name evidence="2" type="ORF">SAMN06264346_104203</name>
</gene>